<evidence type="ECO:0000313" key="2">
    <source>
        <dbReference type="Proteomes" id="UP000518288"/>
    </source>
</evidence>
<reference evidence="1 2" key="1">
    <citation type="submission" date="2020-07" db="EMBL/GenBank/DDBJ databases">
        <title>Genomic Encyclopedia of Archaeal and Bacterial Type Strains, Phase II (KMG-II): from individual species to whole genera.</title>
        <authorList>
            <person name="Goeker M."/>
        </authorList>
    </citation>
    <scope>NUCLEOTIDE SEQUENCE [LARGE SCALE GENOMIC DNA]</scope>
    <source>
        <strain evidence="1 2">DSM 21226</strain>
    </source>
</reference>
<accession>A0A7Y9R0D5</accession>
<gene>
    <name evidence="1" type="ORF">BDD16_002265</name>
</gene>
<dbReference type="Pfam" id="PF11902">
    <property type="entry name" value="DUF3422"/>
    <property type="match status" value="1"/>
</dbReference>
<dbReference type="Proteomes" id="UP000518288">
    <property type="component" value="Unassembled WGS sequence"/>
</dbReference>
<evidence type="ECO:0000313" key="1">
    <source>
        <dbReference type="EMBL" id="NYG33279.1"/>
    </source>
</evidence>
<organism evidence="1 2">
    <name type="scientific">Sphaerotilus montanus</name>
    <dbReference type="NCBI Taxonomy" id="522889"/>
    <lineage>
        <taxon>Bacteria</taxon>
        <taxon>Pseudomonadati</taxon>
        <taxon>Pseudomonadota</taxon>
        <taxon>Betaproteobacteria</taxon>
        <taxon>Burkholderiales</taxon>
        <taxon>Sphaerotilaceae</taxon>
        <taxon>Sphaerotilus</taxon>
    </lineage>
</organism>
<keyword evidence="2" id="KW-1185">Reference proteome</keyword>
<protein>
    <submittedName>
        <fullName evidence="1">Putative membrane-anchored protein</fullName>
    </submittedName>
</protein>
<dbReference type="InterPro" id="IPR021830">
    <property type="entry name" value="DUF3422"/>
</dbReference>
<comment type="caution">
    <text evidence="1">The sequence shown here is derived from an EMBL/GenBank/DDBJ whole genome shotgun (WGS) entry which is preliminary data.</text>
</comment>
<dbReference type="EMBL" id="JACCFH010000001">
    <property type="protein sequence ID" value="NYG33279.1"/>
    <property type="molecule type" value="Genomic_DNA"/>
</dbReference>
<sequence>MPMNTLPDARTALPPDDDLRAILHNEVHARPTARIRLPALVVYVAVLNDGVRREDEWAHLKRLPGQDGLRLADLSSSFLRIRLGNCTLKWERHSEFTRYSIVQALPEGAGLDAPESPALDTLAVDADWLRAIPGRTVAAIKLAMVIGDISNAPATARLGQQWLGGRSVVASIMGTYGHSIAVTAFRLRDSGFEHMLVIAPASTTETRAGRISQRLLELETYRLMALRGLPAAKSLAPVLGEAEAALADITARLENKQATDQELLDTLVALAAKVERATAVHQYRFSATQAYHAIVGQRIAELREKPISGTQGIGEFMQRRLTPAIATVAATAQRLAALSQRIERTSGLLRTRVDIATETQNQQLLAQLTRGQELQLRLQSTVEGLSIAAISYYVMSLLYYGAKAAKVAGVPVNPDLFAGAMIPLVLWAVWTTTQRIHKRLHAEQEH</sequence>
<dbReference type="AlphaFoldDB" id="A0A7Y9R0D5"/>
<proteinExistence type="predicted"/>
<name>A0A7Y9R0D5_9BURK</name>